<keyword evidence="2" id="KW-0560">Oxidoreductase</keyword>
<dbReference type="Pfam" id="PF00106">
    <property type="entry name" value="adh_short"/>
    <property type="match status" value="1"/>
</dbReference>
<organism evidence="3 4">
    <name type="scientific">Halomonas cupida</name>
    <dbReference type="NCBI Taxonomy" id="44933"/>
    <lineage>
        <taxon>Bacteria</taxon>
        <taxon>Pseudomonadati</taxon>
        <taxon>Pseudomonadota</taxon>
        <taxon>Gammaproteobacteria</taxon>
        <taxon>Oceanospirillales</taxon>
        <taxon>Halomonadaceae</taxon>
        <taxon>Halomonas</taxon>
    </lineage>
</organism>
<evidence type="ECO:0000313" key="4">
    <source>
        <dbReference type="Proteomes" id="UP000321726"/>
    </source>
</evidence>
<dbReference type="InterPro" id="IPR051911">
    <property type="entry name" value="SDR_oxidoreductase"/>
</dbReference>
<gene>
    <name evidence="3" type="ORF">HCU01_29290</name>
</gene>
<dbReference type="InterPro" id="IPR036291">
    <property type="entry name" value="NAD(P)-bd_dom_sf"/>
</dbReference>
<dbReference type="Proteomes" id="UP000321726">
    <property type="component" value="Unassembled WGS sequence"/>
</dbReference>
<name>A0ABQ0WGV9_9GAMM</name>
<comment type="caution">
    <text evidence="3">The sequence shown here is derived from an EMBL/GenBank/DDBJ whole genome shotgun (WGS) entry which is preliminary data.</text>
</comment>
<accession>A0ABQ0WGV9</accession>
<reference evidence="3 4" key="1">
    <citation type="submission" date="2019-07" db="EMBL/GenBank/DDBJ databases">
        <title>Whole genome shotgun sequence of Halomonas cupida NBRC 102219.</title>
        <authorList>
            <person name="Hosoyama A."/>
            <person name="Uohara A."/>
            <person name="Ohji S."/>
            <person name="Ichikawa N."/>
        </authorList>
    </citation>
    <scope>NUCLEOTIDE SEQUENCE [LARGE SCALE GENOMIC DNA]</scope>
    <source>
        <strain evidence="3 4">NBRC 102219</strain>
    </source>
</reference>
<keyword evidence="4" id="KW-1185">Reference proteome</keyword>
<dbReference type="PANTHER" id="PTHR43976:SF16">
    <property type="entry name" value="SHORT-CHAIN DEHYDROGENASE_REDUCTASE FAMILY PROTEIN"/>
    <property type="match status" value="1"/>
</dbReference>
<evidence type="ECO:0000256" key="1">
    <source>
        <dbReference type="ARBA" id="ARBA00006484"/>
    </source>
</evidence>
<dbReference type="EMBL" id="BJXU01000121">
    <property type="protein sequence ID" value="GEN24980.1"/>
    <property type="molecule type" value="Genomic_DNA"/>
</dbReference>
<sequence length="200" mass="21249">MAVSRYPARVNARRPEQGGLCVGLLQQIDKGAQRCGYVAVSGIVQHQTGERRAPVLSAGAGGRTGSAGFERGGQIAYPGFSLYHATKWGIEGFVEALAKELVSFAIQFTLVEPGPARTNFGSSLVQPEPITVYDDTPAHQTRDAVNTGSWVITGDPERMADAMTVVADQPDPPLRLVLGGSSYHAVRDALSSRLGELEAQ</sequence>
<dbReference type="SUPFAM" id="SSF51735">
    <property type="entry name" value="NAD(P)-binding Rossmann-fold domains"/>
    <property type="match status" value="1"/>
</dbReference>
<protein>
    <recommendedName>
        <fullName evidence="5">Short chain dehydrogenase</fullName>
    </recommendedName>
</protein>
<dbReference type="PANTHER" id="PTHR43976">
    <property type="entry name" value="SHORT CHAIN DEHYDROGENASE"/>
    <property type="match status" value="1"/>
</dbReference>
<dbReference type="InterPro" id="IPR002347">
    <property type="entry name" value="SDR_fam"/>
</dbReference>
<evidence type="ECO:0000256" key="2">
    <source>
        <dbReference type="ARBA" id="ARBA00023002"/>
    </source>
</evidence>
<proteinExistence type="inferred from homology"/>
<evidence type="ECO:0000313" key="3">
    <source>
        <dbReference type="EMBL" id="GEN24980.1"/>
    </source>
</evidence>
<evidence type="ECO:0008006" key="5">
    <source>
        <dbReference type="Google" id="ProtNLM"/>
    </source>
</evidence>
<dbReference type="Gene3D" id="3.40.50.720">
    <property type="entry name" value="NAD(P)-binding Rossmann-like Domain"/>
    <property type="match status" value="1"/>
</dbReference>
<comment type="similarity">
    <text evidence="1">Belongs to the short-chain dehydrogenases/reductases (SDR) family.</text>
</comment>